<reference evidence="1" key="1">
    <citation type="submission" date="2023-07" db="EMBL/GenBank/DDBJ databases">
        <title>The extreme plant-growth-promoting properties of Pantoea phytobeneficialis PF55 revealed by functional and genomic analysis.</title>
        <authorList>
            <person name="Nascimento F.X."/>
            <person name="Marcio R.J."/>
        </authorList>
    </citation>
    <scope>NUCLEOTIDE SEQUENCE</scope>
    <source>
        <strain evidence="1">PF55</strain>
    </source>
</reference>
<name>A0ABT8XSU1_9GAMM</name>
<evidence type="ECO:0000313" key="1">
    <source>
        <dbReference type="EMBL" id="MDO6406526.1"/>
    </source>
</evidence>
<protein>
    <submittedName>
        <fullName evidence="1">Uncharacterized protein</fullName>
    </submittedName>
</protein>
<accession>A0ABT8XSU1</accession>
<dbReference type="Proteomes" id="UP001171299">
    <property type="component" value="Unassembled WGS sequence"/>
</dbReference>
<proteinExistence type="predicted"/>
<organism evidence="1 2">
    <name type="scientific">Pantoea phytobeneficialis</name>
    <dbReference type="NCBI Taxonomy" id="2052056"/>
    <lineage>
        <taxon>Bacteria</taxon>
        <taxon>Pseudomonadati</taxon>
        <taxon>Pseudomonadota</taxon>
        <taxon>Gammaproteobacteria</taxon>
        <taxon>Enterobacterales</taxon>
        <taxon>Erwiniaceae</taxon>
        <taxon>Pantoea</taxon>
    </lineage>
</organism>
<evidence type="ECO:0000313" key="2">
    <source>
        <dbReference type="Proteomes" id="UP001171299"/>
    </source>
</evidence>
<dbReference type="RefSeq" id="WP_021186230.1">
    <property type="nucleotide sequence ID" value="NZ_CP024639.1"/>
</dbReference>
<sequence>MGANVIRAGYVSDDQSFDRFLHIGSTGIWLIPPADFAGMLCEAGASLEEWFTTFEHCATVSGYDLSEF</sequence>
<comment type="caution">
    <text evidence="1">The sequence shown here is derived from an EMBL/GenBank/DDBJ whole genome shotgun (WGS) entry which is preliminary data.</text>
</comment>
<dbReference type="EMBL" id="JAUOOM010000006">
    <property type="protein sequence ID" value="MDO6406526.1"/>
    <property type="molecule type" value="Genomic_DNA"/>
</dbReference>
<gene>
    <name evidence="1" type="ORF">Q3404_08060</name>
</gene>
<keyword evidence="2" id="KW-1185">Reference proteome</keyword>